<accession>A0A9P5H061</accession>
<name>A0A9P5H061_9HYPO</name>
<reference evidence="2" key="1">
    <citation type="submission" date="2020-03" db="EMBL/GenBank/DDBJ databases">
        <title>Draft Genome Sequence of Cylindrodendrum hubeiense.</title>
        <authorList>
            <person name="Buettner E."/>
            <person name="Kellner H."/>
        </authorList>
    </citation>
    <scope>NUCLEOTIDE SEQUENCE</scope>
    <source>
        <strain evidence="2">IHI 201604</strain>
    </source>
</reference>
<feature type="region of interest" description="Disordered" evidence="1">
    <location>
        <begin position="137"/>
        <end position="209"/>
    </location>
</feature>
<dbReference type="AlphaFoldDB" id="A0A9P5H061"/>
<dbReference type="Proteomes" id="UP000722485">
    <property type="component" value="Unassembled WGS sequence"/>
</dbReference>
<proteinExistence type="predicted"/>
<feature type="compositionally biased region" description="Polar residues" evidence="1">
    <location>
        <begin position="147"/>
        <end position="158"/>
    </location>
</feature>
<gene>
    <name evidence="2" type="ORF">G7Z17_g9573</name>
</gene>
<comment type="caution">
    <text evidence="2">The sequence shown here is derived from an EMBL/GenBank/DDBJ whole genome shotgun (WGS) entry which is preliminary data.</text>
</comment>
<evidence type="ECO:0000313" key="2">
    <source>
        <dbReference type="EMBL" id="KAF7544925.1"/>
    </source>
</evidence>
<organism evidence="2 3">
    <name type="scientific">Cylindrodendrum hubeiense</name>
    <dbReference type="NCBI Taxonomy" id="595255"/>
    <lineage>
        <taxon>Eukaryota</taxon>
        <taxon>Fungi</taxon>
        <taxon>Dikarya</taxon>
        <taxon>Ascomycota</taxon>
        <taxon>Pezizomycotina</taxon>
        <taxon>Sordariomycetes</taxon>
        <taxon>Hypocreomycetidae</taxon>
        <taxon>Hypocreales</taxon>
        <taxon>Nectriaceae</taxon>
        <taxon>Cylindrodendrum</taxon>
    </lineage>
</organism>
<evidence type="ECO:0000313" key="3">
    <source>
        <dbReference type="Proteomes" id="UP000722485"/>
    </source>
</evidence>
<dbReference type="EMBL" id="JAANBB010000278">
    <property type="protein sequence ID" value="KAF7544925.1"/>
    <property type="molecule type" value="Genomic_DNA"/>
</dbReference>
<evidence type="ECO:0000256" key="1">
    <source>
        <dbReference type="SAM" id="MobiDB-lite"/>
    </source>
</evidence>
<protein>
    <submittedName>
        <fullName evidence="2">Uncharacterized protein</fullName>
    </submittedName>
</protein>
<keyword evidence="3" id="KW-1185">Reference proteome</keyword>
<sequence>MPQPLMLARGEGITSNWVKRAFEMPRDTRADIDRGCYNGMDVNTHTTANPWPIRTAATTQVPILVDVLPGSACPEQISRPVWLGAWESYGTAAPESTTPRSNGPAHYAQARTSLASVPGSGWHTHWLNHSMATMATRPDSATAASRLASSNEQRSTCGDSWPPTAPLSLNIVHRQSKSPRGPHPPTPSFASSPSATPDEERMRGPDALQNRRCLRISLELTRPALGVRSVPIKS</sequence>